<keyword evidence="6" id="KW-0479">Metal-binding</keyword>
<dbReference type="RefSeq" id="WP_167696344.1">
    <property type="nucleotide sequence ID" value="NZ_CP118182.1"/>
</dbReference>
<comment type="subcellular location">
    <subcellularLocation>
        <location evidence="1">Membrane</location>
        <topology evidence="1">Multi-pass membrane protein</topology>
    </subcellularLocation>
</comment>
<gene>
    <name evidence="17" type="ORF">HCT48_07800</name>
</gene>
<reference evidence="17" key="1">
    <citation type="submission" date="2020-03" db="EMBL/GenBank/DDBJ databases">
        <title>Spirochaetal bacteria isolated from arthropods constitute a novel genus Entomospira genus novum within the order Spirochaetales.</title>
        <authorList>
            <person name="Grana-Miraglia L."/>
            <person name="Sikutova S."/>
            <person name="Fingerle V."/>
            <person name="Sing A."/>
            <person name="Castillo-Ramirez S."/>
            <person name="Margos G."/>
            <person name="Rudolf I."/>
        </authorList>
    </citation>
    <scope>NUCLEOTIDE SEQUENCE</scope>
    <source>
        <strain evidence="17">BR149</strain>
    </source>
</reference>
<dbReference type="Gene3D" id="1.20.1110.10">
    <property type="entry name" value="Calcium-transporting ATPase, transmembrane domain"/>
    <property type="match status" value="2"/>
</dbReference>
<keyword evidence="10" id="KW-0460">Magnesium</keyword>
<dbReference type="SUPFAM" id="SSF81660">
    <property type="entry name" value="Metal cation-transporting ATPase, ATP-binding domain N"/>
    <property type="match status" value="1"/>
</dbReference>
<dbReference type="Gene3D" id="3.40.50.1000">
    <property type="entry name" value="HAD superfamily/HAD-like"/>
    <property type="match status" value="1"/>
</dbReference>
<feature type="transmembrane region" description="Helical" evidence="15">
    <location>
        <begin position="793"/>
        <end position="810"/>
    </location>
</feature>
<evidence type="ECO:0000313" key="18">
    <source>
        <dbReference type="Proteomes" id="UP000778951"/>
    </source>
</evidence>
<keyword evidence="8" id="KW-0106">Calcium</keyword>
<proteinExistence type="predicted"/>
<dbReference type="GO" id="GO:0016887">
    <property type="term" value="F:ATP hydrolysis activity"/>
    <property type="evidence" value="ECO:0007669"/>
    <property type="project" value="InterPro"/>
</dbReference>
<accession>A0A968GHC4</accession>
<evidence type="ECO:0000256" key="4">
    <source>
        <dbReference type="ARBA" id="ARBA00022568"/>
    </source>
</evidence>
<feature type="transmembrane region" description="Helical" evidence="15">
    <location>
        <begin position="285"/>
        <end position="311"/>
    </location>
</feature>
<dbReference type="InterPro" id="IPR001757">
    <property type="entry name" value="P_typ_ATPase"/>
</dbReference>
<evidence type="ECO:0000256" key="2">
    <source>
        <dbReference type="ARBA" id="ARBA00012790"/>
    </source>
</evidence>
<dbReference type="EC" id="7.2.2.10" evidence="2"/>
<feature type="transmembrane region" description="Helical" evidence="15">
    <location>
        <begin position="71"/>
        <end position="91"/>
    </location>
</feature>
<comment type="caution">
    <text evidence="17">The sequence shown here is derived from an EMBL/GenBank/DDBJ whole genome shotgun (WGS) entry which is preliminary data.</text>
</comment>
<dbReference type="InterPro" id="IPR018303">
    <property type="entry name" value="ATPase_P-typ_P_site"/>
</dbReference>
<keyword evidence="18" id="KW-1185">Reference proteome</keyword>
<dbReference type="Pfam" id="PF00690">
    <property type="entry name" value="Cation_ATPase_N"/>
    <property type="match status" value="1"/>
</dbReference>
<dbReference type="SFLD" id="SFLDS00003">
    <property type="entry name" value="Haloacid_Dehalogenase"/>
    <property type="match status" value="1"/>
</dbReference>
<evidence type="ECO:0000256" key="8">
    <source>
        <dbReference type="ARBA" id="ARBA00022837"/>
    </source>
</evidence>
<keyword evidence="9" id="KW-0067">ATP-binding</keyword>
<keyword evidence="13" id="KW-0406">Ion transport</keyword>
<dbReference type="Pfam" id="PF00689">
    <property type="entry name" value="Cation_ATPase_C"/>
    <property type="match status" value="1"/>
</dbReference>
<evidence type="ECO:0000256" key="15">
    <source>
        <dbReference type="SAM" id="Phobius"/>
    </source>
</evidence>
<dbReference type="SUPFAM" id="SSF81653">
    <property type="entry name" value="Calcium ATPase, transduction domain A"/>
    <property type="match status" value="1"/>
</dbReference>
<dbReference type="NCBIfam" id="TIGR01494">
    <property type="entry name" value="ATPase_P-type"/>
    <property type="match status" value="1"/>
</dbReference>
<dbReference type="Proteomes" id="UP000778951">
    <property type="component" value="Unassembled WGS sequence"/>
</dbReference>
<dbReference type="AlphaFoldDB" id="A0A968GHC4"/>
<dbReference type="Pfam" id="PF00122">
    <property type="entry name" value="E1-E2_ATPase"/>
    <property type="match status" value="1"/>
</dbReference>
<feature type="domain" description="Cation-transporting P-type ATPase N-terminal" evidence="16">
    <location>
        <begin position="1"/>
        <end position="60"/>
    </location>
</feature>
<evidence type="ECO:0000256" key="14">
    <source>
        <dbReference type="ARBA" id="ARBA00023136"/>
    </source>
</evidence>
<keyword evidence="11" id="KW-1278">Translocase</keyword>
<evidence type="ECO:0000256" key="10">
    <source>
        <dbReference type="ARBA" id="ARBA00022842"/>
    </source>
</evidence>
<feature type="transmembrane region" description="Helical" evidence="15">
    <location>
        <begin position="754"/>
        <end position="773"/>
    </location>
</feature>
<dbReference type="SFLD" id="SFLDG00002">
    <property type="entry name" value="C1.7:_P-type_atpase_like"/>
    <property type="match status" value="1"/>
</dbReference>
<evidence type="ECO:0000256" key="7">
    <source>
        <dbReference type="ARBA" id="ARBA00022741"/>
    </source>
</evidence>
<dbReference type="InterPro" id="IPR036412">
    <property type="entry name" value="HAD-like_sf"/>
</dbReference>
<dbReference type="EMBL" id="JAATLM010000002">
    <property type="protein sequence ID" value="NIZ70108.1"/>
    <property type="molecule type" value="Genomic_DNA"/>
</dbReference>
<dbReference type="GO" id="GO:0005524">
    <property type="term" value="F:ATP binding"/>
    <property type="evidence" value="ECO:0007669"/>
    <property type="project" value="UniProtKB-KW"/>
</dbReference>
<evidence type="ECO:0000256" key="12">
    <source>
        <dbReference type="ARBA" id="ARBA00022989"/>
    </source>
</evidence>
<dbReference type="GO" id="GO:0005886">
    <property type="term" value="C:plasma membrane"/>
    <property type="evidence" value="ECO:0007669"/>
    <property type="project" value="TreeGrafter"/>
</dbReference>
<dbReference type="Pfam" id="PF13246">
    <property type="entry name" value="Cation_ATPase"/>
    <property type="match status" value="1"/>
</dbReference>
<dbReference type="InterPro" id="IPR008250">
    <property type="entry name" value="ATPase_P-typ_transduc_dom_A_sf"/>
</dbReference>
<feature type="transmembrane region" description="Helical" evidence="15">
    <location>
        <begin position="239"/>
        <end position="257"/>
    </location>
</feature>
<feature type="transmembrane region" description="Helical" evidence="15">
    <location>
        <begin position="822"/>
        <end position="841"/>
    </location>
</feature>
<dbReference type="InterPro" id="IPR044492">
    <property type="entry name" value="P_typ_ATPase_HD_dom"/>
</dbReference>
<evidence type="ECO:0000259" key="16">
    <source>
        <dbReference type="SMART" id="SM00831"/>
    </source>
</evidence>
<dbReference type="GO" id="GO:0046872">
    <property type="term" value="F:metal ion binding"/>
    <property type="evidence" value="ECO:0007669"/>
    <property type="project" value="UniProtKB-KW"/>
</dbReference>
<protein>
    <recommendedName>
        <fullName evidence="2">P-type Ca(2+) transporter</fullName>
        <ecNumber evidence="2">7.2.2.10</ecNumber>
    </recommendedName>
</protein>
<dbReference type="InterPro" id="IPR006408">
    <property type="entry name" value="P-type_ATPase_IIB"/>
</dbReference>
<sequence>MQIKKGLSDKEVAESRVKHGSNGFAPVKPISFVRRWLGNFGDPMLLILLAALLASSAIQILHYVKGKDVELLELLGIAMAILLASLTSAFFEHKNESSFQALQESANKVAVKVYRNHKVSQIFIDDVVVGDWIMLGVGDKIPADGYIVWGSVSVDQSMLNGESKEAHKSESPLILEAMGDDLLDAHQVYRGTTVLDGQAHMVVLAVGEATIYGSIAKSLTHTEERDTPLKVKLKVLAKLISRIGYMGGLLMALIFFSRQAMTLGSNWEQISTVYANDFPKLVDHILQALMMAVVLIVVAVPEGLPLMIAIVSAMMMRRMLKDNVLVRTNSGIETAGSLNILFTDKTGTITKGALEVVTLWQAGAIQKSANKILIETILHSAQSEYSEEQGGAIGGNSTDRALLNWVMSHYASMVNTITERKILDRVAFNSDRKWSAVVIEHNGSPLSLIKGAPERLLPLAMHYYNAENKILAFDEEKRQEMEQLMHEWSSQSMRILAFATRAGAVDGQHDLDGSLVLMGLIAIRDEIRPEVIPAINQVRRAGVQVVMVTGDRKETAVAIAKEAGILDEDGIALDSSQLNLLSDAELVENLPKLAVVARALPADKSRLVRLAQSKNWVVGMTGDGVNDSPALKLADVGFAMGSGTEVAKEAGDIIIMDDNFVSIRQALLYGRTIYKNIQRFMVFQLTINLSALLVTLLFPLLGFDPPLTITQMLWVNLVMDSLAALAFGGEVAVRRYLNEAPKRRDEPILRPFMLEQITVIGVLIFAISVYMIYSADIRLFFPYEQDIRSSWSTAYFTFFVLAALVNAFNVRTNRLNPLSDIMGNLMFLKVMAGILLIQILLSSFSGPIMHGYGISFVGWFIVGGLAGMVFLAGLVHKLIRTQVRRNE</sequence>
<feature type="transmembrane region" description="Helical" evidence="15">
    <location>
        <begin position="713"/>
        <end position="733"/>
    </location>
</feature>
<evidence type="ECO:0000256" key="3">
    <source>
        <dbReference type="ARBA" id="ARBA00022448"/>
    </source>
</evidence>
<evidence type="ECO:0000256" key="9">
    <source>
        <dbReference type="ARBA" id="ARBA00022840"/>
    </source>
</evidence>
<name>A0A968GHC4_9SPIO</name>
<feature type="transmembrane region" description="Helical" evidence="15">
    <location>
        <begin position="853"/>
        <end position="875"/>
    </location>
</feature>
<dbReference type="SUPFAM" id="SSF81665">
    <property type="entry name" value="Calcium ATPase, transmembrane domain M"/>
    <property type="match status" value="1"/>
</dbReference>
<dbReference type="PRINTS" id="PR00119">
    <property type="entry name" value="CATATPASE"/>
</dbReference>
<keyword evidence="12 15" id="KW-1133">Transmembrane helix</keyword>
<feature type="transmembrane region" description="Helical" evidence="15">
    <location>
        <begin position="44"/>
        <end position="65"/>
    </location>
</feature>
<dbReference type="InterPro" id="IPR004014">
    <property type="entry name" value="ATPase_P-typ_cation-transptr_N"/>
</dbReference>
<dbReference type="InterPro" id="IPR023214">
    <property type="entry name" value="HAD_sf"/>
</dbReference>
<dbReference type="PANTHER" id="PTHR24093">
    <property type="entry name" value="CATION TRANSPORTING ATPASE"/>
    <property type="match status" value="1"/>
</dbReference>
<dbReference type="InterPro" id="IPR023298">
    <property type="entry name" value="ATPase_P-typ_TM_dom_sf"/>
</dbReference>
<evidence type="ECO:0000313" key="17">
    <source>
        <dbReference type="EMBL" id="NIZ70108.1"/>
    </source>
</evidence>
<dbReference type="NCBIfam" id="TIGR01517">
    <property type="entry name" value="ATPase-IIB_Ca"/>
    <property type="match status" value="1"/>
</dbReference>
<dbReference type="Gene3D" id="2.70.150.10">
    <property type="entry name" value="Calcium-transporting ATPase, cytoplasmic transduction domain A"/>
    <property type="match status" value="1"/>
</dbReference>
<evidence type="ECO:0000256" key="6">
    <source>
        <dbReference type="ARBA" id="ARBA00022723"/>
    </source>
</evidence>
<dbReference type="Gene3D" id="3.40.1110.10">
    <property type="entry name" value="Calcium-transporting ATPase, cytoplasmic domain N"/>
    <property type="match status" value="1"/>
</dbReference>
<evidence type="ECO:0000256" key="13">
    <source>
        <dbReference type="ARBA" id="ARBA00023065"/>
    </source>
</evidence>
<dbReference type="PRINTS" id="PR00120">
    <property type="entry name" value="HATPASE"/>
</dbReference>
<keyword evidence="14 15" id="KW-0472">Membrane</keyword>
<dbReference type="PANTHER" id="PTHR24093:SF477">
    <property type="entry name" value="CALCIUM-TRANSPORTING ATPASE"/>
    <property type="match status" value="1"/>
</dbReference>
<dbReference type="SMART" id="SM00831">
    <property type="entry name" value="Cation_ATPase_N"/>
    <property type="match status" value="1"/>
</dbReference>
<keyword evidence="5 15" id="KW-0812">Transmembrane</keyword>
<evidence type="ECO:0000256" key="5">
    <source>
        <dbReference type="ARBA" id="ARBA00022692"/>
    </source>
</evidence>
<keyword evidence="3" id="KW-0813">Transport</keyword>
<dbReference type="PROSITE" id="PS00154">
    <property type="entry name" value="ATPASE_E1_E2"/>
    <property type="match status" value="1"/>
</dbReference>
<dbReference type="InterPro" id="IPR059000">
    <property type="entry name" value="ATPase_P-type_domA"/>
</dbReference>
<dbReference type="GO" id="GO:0005388">
    <property type="term" value="F:P-type calcium transporter activity"/>
    <property type="evidence" value="ECO:0007669"/>
    <property type="project" value="UniProtKB-EC"/>
</dbReference>
<keyword evidence="4" id="KW-0109">Calcium transport</keyword>
<evidence type="ECO:0000256" key="1">
    <source>
        <dbReference type="ARBA" id="ARBA00004141"/>
    </source>
</evidence>
<evidence type="ECO:0000256" key="11">
    <source>
        <dbReference type="ARBA" id="ARBA00022967"/>
    </source>
</evidence>
<dbReference type="SUPFAM" id="SSF56784">
    <property type="entry name" value="HAD-like"/>
    <property type="match status" value="1"/>
</dbReference>
<keyword evidence="7" id="KW-0547">Nucleotide-binding</keyword>
<dbReference type="InterPro" id="IPR006068">
    <property type="entry name" value="ATPase_P-typ_cation-transptr_C"/>
</dbReference>
<dbReference type="SFLD" id="SFLDF00027">
    <property type="entry name" value="p-type_atpase"/>
    <property type="match status" value="1"/>
</dbReference>
<feature type="transmembrane region" description="Helical" evidence="15">
    <location>
        <begin position="680"/>
        <end position="701"/>
    </location>
</feature>
<dbReference type="InterPro" id="IPR023299">
    <property type="entry name" value="ATPase_P-typ_cyto_dom_N"/>
</dbReference>
<organism evidence="17 18">
    <name type="scientific">Entomospira culicis</name>
    <dbReference type="NCBI Taxonomy" id="2719989"/>
    <lineage>
        <taxon>Bacteria</taxon>
        <taxon>Pseudomonadati</taxon>
        <taxon>Spirochaetota</taxon>
        <taxon>Spirochaetia</taxon>
        <taxon>Spirochaetales</taxon>
        <taxon>Spirochaetaceae</taxon>
        <taxon>Entomospira</taxon>
    </lineage>
</organism>